<evidence type="ECO:0008006" key="3">
    <source>
        <dbReference type="Google" id="ProtNLM"/>
    </source>
</evidence>
<dbReference type="InterPro" id="IPR002678">
    <property type="entry name" value="DUF34/NIF3"/>
</dbReference>
<protein>
    <recommendedName>
        <fullName evidence="3">GTP cyclohydrolase 1 type 2 homolog</fullName>
    </recommendedName>
</protein>
<comment type="caution">
    <text evidence="2">The sequence shown here is derived from an EMBL/GenBank/DDBJ whole genome shotgun (WGS) entry which is preliminary data.</text>
</comment>
<dbReference type="Gene3D" id="3.40.1390.30">
    <property type="entry name" value="NIF3 (NGG1p interacting factor 3)-like"/>
    <property type="match status" value="1"/>
</dbReference>
<reference evidence="2" key="1">
    <citation type="submission" date="2019-08" db="EMBL/GenBank/DDBJ databases">
        <authorList>
            <person name="Kucharzyk K."/>
            <person name="Murdoch R.W."/>
            <person name="Higgins S."/>
            <person name="Loffler F."/>
        </authorList>
    </citation>
    <scope>NUCLEOTIDE SEQUENCE</scope>
</reference>
<accession>A0A645FDK9</accession>
<proteinExistence type="inferred from homology"/>
<organism evidence="2">
    <name type="scientific">bioreactor metagenome</name>
    <dbReference type="NCBI Taxonomy" id="1076179"/>
    <lineage>
        <taxon>unclassified sequences</taxon>
        <taxon>metagenomes</taxon>
        <taxon>ecological metagenomes</taxon>
    </lineage>
</organism>
<sequence>MKKISSVGIIGGGGSHDWWIARDAGMDIYISGDAPHHVRRDIVRAKYNYLDLPHEIEKIFMKTMEELLHSYDSSLKIIIVDHEQLPIVI</sequence>
<comment type="similarity">
    <text evidence="1">Belongs to the GTP cyclohydrolase I type 2/NIF3 family.</text>
</comment>
<evidence type="ECO:0000313" key="2">
    <source>
        <dbReference type="EMBL" id="MPN11542.1"/>
    </source>
</evidence>
<dbReference type="AlphaFoldDB" id="A0A645FDK9"/>
<name>A0A645FDK9_9ZZZZ</name>
<dbReference type="Pfam" id="PF01784">
    <property type="entry name" value="DUF34_NIF3"/>
    <property type="match status" value="1"/>
</dbReference>
<dbReference type="EMBL" id="VSSQ01057763">
    <property type="protein sequence ID" value="MPN11542.1"/>
    <property type="molecule type" value="Genomic_DNA"/>
</dbReference>
<evidence type="ECO:0000256" key="1">
    <source>
        <dbReference type="ARBA" id="ARBA00006964"/>
    </source>
</evidence>
<gene>
    <name evidence="2" type="ORF">SDC9_158845</name>
</gene>
<dbReference type="SUPFAM" id="SSF102705">
    <property type="entry name" value="NIF3 (NGG1p interacting factor 3)-like"/>
    <property type="match status" value="1"/>
</dbReference>
<dbReference type="InterPro" id="IPR036069">
    <property type="entry name" value="DUF34/NIF3_sf"/>
</dbReference>